<dbReference type="InterPro" id="IPR013325">
    <property type="entry name" value="RNA_pol_sigma_r2"/>
</dbReference>
<keyword evidence="3" id="KW-0731">Sigma factor</keyword>
<evidence type="ECO:0000256" key="1">
    <source>
        <dbReference type="ARBA" id="ARBA00010641"/>
    </source>
</evidence>
<evidence type="ECO:0000256" key="2">
    <source>
        <dbReference type="ARBA" id="ARBA00023015"/>
    </source>
</evidence>
<evidence type="ECO:0000259" key="5">
    <source>
        <dbReference type="Pfam" id="PF04542"/>
    </source>
</evidence>
<dbReference type="InterPro" id="IPR013249">
    <property type="entry name" value="RNA_pol_sigma70_r4_t2"/>
</dbReference>
<dbReference type="PANTHER" id="PTHR43133:SF60">
    <property type="entry name" value="RNA POLYMERASE SIGMA FACTOR SIGV"/>
    <property type="match status" value="1"/>
</dbReference>
<evidence type="ECO:0000256" key="3">
    <source>
        <dbReference type="ARBA" id="ARBA00023082"/>
    </source>
</evidence>
<evidence type="ECO:0000259" key="6">
    <source>
        <dbReference type="Pfam" id="PF08281"/>
    </source>
</evidence>
<dbReference type="InterPro" id="IPR036388">
    <property type="entry name" value="WH-like_DNA-bd_sf"/>
</dbReference>
<comment type="caution">
    <text evidence="7">The sequence shown here is derived from an EMBL/GenBank/DDBJ whole genome shotgun (WGS) entry which is preliminary data.</text>
</comment>
<dbReference type="CDD" id="cd06171">
    <property type="entry name" value="Sigma70_r4"/>
    <property type="match status" value="1"/>
</dbReference>
<evidence type="ECO:0000313" key="7">
    <source>
        <dbReference type="EMBL" id="MEI4803683.1"/>
    </source>
</evidence>
<dbReference type="InterPro" id="IPR039425">
    <property type="entry name" value="RNA_pol_sigma-70-like"/>
</dbReference>
<accession>A0ABU8FLW7</accession>
<gene>
    <name evidence="7" type="ORF">WAZ07_21035</name>
</gene>
<dbReference type="InterPro" id="IPR007627">
    <property type="entry name" value="RNA_pol_sigma70_r2"/>
</dbReference>
<dbReference type="PANTHER" id="PTHR43133">
    <property type="entry name" value="RNA POLYMERASE ECF-TYPE SIGMA FACTO"/>
    <property type="match status" value="1"/>
</dbReference>
<proteinExistence type="inferred from homology"/>
<evidence type="ECO:0000313" key="8">
    <source>
        <dbReference type="Proteomes" id="UP001372526"/>
    </source>
</evidence>
<keyword evidence="8" id="KW-1185">Reference proteome</keyword>
<keyword evidence="2" id="KW-0805">Transcription regulation</keyword>
<dbReference type="Gene3D" id="1.10.10.10">
    <property type="entry name" value="Winged helix-like DNA-binding domain superfamily/Winged helix DNA-binding domain"/>
    <property type="match status" value="1"/>
</dbReference>
<dbReference type="Proteomes" id="UP001372526">
    <property type="component" value="Unassembled WGS sequence"/>
</dbReference>
<dbReference type="SUPFAM" id="SSF88659">
    <property type="entry name" value="Sigma3 and sigma4 domains of RNA polymerase sigma factors"/>
    <property type="match status" value="1"/>
</dbReference>
<dbReference type="InterPro" id="IPR014284">
    <property type="entry name" value="RNA_pol_sigma-70_dom"/>
</dbReference>
<dbReference type="Gene3D" id="1.10.1740.10">
    <property type="match status" value="1"/>
</dbReference>
<sequence>MEEQRLIQQVKQGDKEAFNQLLQPYIQKAYQTSYLIVDDKGLAEDAVQESLIQTYESIHRFNGEIASFKTWFHQILIHTTLKQKRKKRFALLQPETWFRIKDGKTPEHNYLIQEESQMILDAVQQLSFKHQIVIILFYYQDMSILEISEVLHVKEGTVKSRLYKAKEKLKDHLAHTVFLDYDTEVSLWIDK</sequence>
<name>A0ABU8FLW7_9BACI</name>
<evidence type="ECO:0000256" key="4">
    <source>
        <dbReference type="ARBA" id="ARBA00023163"/>
    </source>
</evidence>
<dbReference type="NCBIfam" id="TIGR02937">
    <property type="entry name" value="sigma70-ECF"/>
    <property type="match status" value="1"/>
</dbReference>
<protein>
    <submittedName>
        <fullName evidence="7">RNA polymerase sigma factor</fullName>
    </submittedName>
</protein>
<reference evidence="7 8" key="1">
    <citation type="submission" date="2024-01" db="EMBL/GenBank/DDBJ databases">
        <title>Seven novel Bacillus-like species.</title>
        <authorList>
            <person name="Liu G."/>
        </authorList>
    </citation>
    <scope>NUCLEOTIDE SEQUENCE [LARGE SCALE GENOMIC DNA]</scope>
    <source>
        <strain evidence="7 8">FJAT-51639</strain>
    </source>
</reference>
<dbReference type="InterPro" id="IPR013324">
    <property type="entry name" value="RNA_pol_sigma_r3/r4-like"/>
</dbReference>
<organism evidence="7 8">
    <name type="scientific">Bacillus bruguierae</name>
    <dbReference type="NCBI Taxonomy" id="3127667"/>
    <lineage>
        <taxon>Bacteria</taxon>
        <taxon>Bacillati</taxon>
        <taxon>Bacillota</taxon>
        <taxon>Bacilli</taxon>
        <taxon>Bacillales</taxon>
        <taxon>Bacillaceae</taxon>
        <taxon>Bacillus</taxon>
    </lineage>
</organism>
<dbReference type="SUPFAM" id="SSF88946">
    <property type="entry name" value="Sigma2 domain of RNA polymerase sigma factors"/>
    <property type="match status" value="1"/>
</dbReference>
<dbReference type="Pfam" id="PF04542">
    <property type="entry name" value="Sigma70_r2"/>
    <property type="match status" value="1"/>
</dbReference>
<feature type="domain" description="RNA polymerase sigma factor 70 region 4 type 2" evidence="6">
    <location>
        <begin position="117"/>
        <end position="169"/>
    </location>
</feature>
<dbReference type="EMBL" id="JBAWSX010000016">
    <property type="protein sequence ID" value="MEI4803683.1"/>
    <property type="molecule type" value="Genomic_DNA"/>
</dbReference>
<dbReference type="RefSeq" id="WP_336473992.1">
    <property type="nucleotide sequence ID" value="NZ_JBAWSX010000016.1"/>
</dbReference>
<comment type="similarity">
    <text evidence="1">Belongs to the sigma-70 factor family. ECF subfamily.</text>
</comment>
<keyword evidence="4" id="KW-0804">Transcription</keyword>
<feature type="domain" description="RNA polymerase sigma-70 region 2" evidence="5">
    <location>
        <begin position="24"/>
        <end position="88"/>
    </location>
</feature>
<dbReference type="Pfam" id="PF08281">
    <property type="entry name" value="Sigma70_r4_2"/>
    <property type="match status" value="1"/>
</dbReference>